<accession>A0A4D5XEX3</accession>
<gene>
    <name evidence="1" type="ORF">LCDPAC01_02750</name>
</gene>
<sequence length="72" mass="8450">MSTQKSIDKYTVCTLRQKCKRDGLANYSRLNKKQLYAYCVLREKSIDIVLAKMESRKAEETEGQPEENNKKF</sequence>
<organism evidence="1">
    <name type="scientific">Pithovirus LCDPAC01</name>
    <dbReference type="NCBI Taxonomy" id="2506600"/>
    <lineage>
        <taxon>Viruses</taxon>
        <taxon>Pithoviruses</taxon>
    </lineage>
</organism>
<dbReference type="EMBL" id="MK500297">
    <property type="protein sequence ID" value="QBK84794.1"/>
    <property type="molecule type" value="Genomic_DNA"/>
</dbReference>
<name>A0A4D5XEX3_9VIRU</name>
<protein>
    <submittedName>
        <fullName evidence="1">Uncharacterized protein</fullName>
    </submittedName>
</protein>
<reference evidence="1" key="1">
    <citation type="journal article" date="2019" name="MBio">
        <title>Virus Genomes from Deep Sea Sediments Expand the Ocean Megavirome and Support Independent Origins of Viral Gigantism.</title>
        <authorList>
            <person name="Backstrom D."/>
            <person name="Yutin N."/>
            <person name="Jorgensen S.L."/>
            <person name="Dharamshi J."/>
            <person name="Homa F."/>
            <person name="Zaremba-Niedwiedzka K."/>
            <person name="Spang A."/>
            <person name="Wolf Y.I."/>
            <person name="Koonin E.V."/>
            <person name="Ettema T.J."/>
        </authorList>
    </citation>
    <scope>NUCLEOTIDE SEQUENCE</scope>
</reference>
<proteinExistence type="predicted"/>
<evidence type="ECO:0000313" key="1">
    <source>
        <dbReference type="EMBL" id="QBK84794.1"/>
    </source>
</evidence>